<feature type="region of interest" description="Disordered" evidence="2">
    <location>
        <begin position="1892"/>
        <end position="1932"/>
    </location>
</feature>
<feature type="compositionally biased region" description="Polar residues" evidence="2">
    <location>
        <begin position="1517"/>
        <end position="1537"/>
    </location>
</feature>
<feature type="compositionally biased region" description="Polar residues" evidence="2">
    <location>
        <begin position="1594"/>
        <end position="1626"/>
    </location>
</feature>
<feature type="compositionally biased region" description="Basic and acidic residues" evidence="2">
    <location>
        <begin position="1469"/>
        <end position="1484"/>
    </location>
</feature>
<feature type="compositionally biased region" description="Gly residues" evidence="2">
    <location>
        <begin position="1914"/>
        <end position="1925"/>
    </location>
</feature>
<proteinExistence type="predicted"/>
<feature type="region of interest" description="Disordered" evidence="2">
    <location>
        <begin position="2065"/>
        <end position="2086"/>
    </location>
</feature>
<feature type="region of interest" description="Disordered" evidence="2">
    <location>
        <begin position="264"/>
        <end position="381"/>
    </location>
</feature>
<feature type="compositionally biased region" description="Polar residues" evidence="2">
    <location>
        <begin position="1698"/>
        <end position="1713"/>
    </location>
</feature>
<feature type="compositionally biased region" description="Polar residues" evidence="2">
    <location>
        <begin position="24"/>
        <end position="35"/>
    </location>
</feature>
<gene>
    <name evidence="4" type="ORF">KVV02_001331</name>
</gene>
<feature type="region of interest" description="Disordered" evidence="2">
    <location>
        <begin position="1748"/>
        <end position="1787"/>
    </location>
</feature>
<feature type="compositionally biased region" description="Low complexity" evidence="2">
    <location>
        <begin position="1552"/>
        <end position="1562"/>
    </location>
</feature>
<comment type="caution">
    <text evidence="4">The sequence shown here is derived from an EMBL/GenBank/DDBJ whole genome shotgun (WGS) entry which is preliminary data.</text>
</comment>
<feature type="region of interest" description="Disordered" evidence="2">
    <location>
        <begin position="1"/>
        <end position="48"/>
    </location>
</feature>
<dbReference type="InterPro" id="IPR011993">
    <property type="entry name" value="PH-like_dom_sf"/>
</dbReference>
<organism evidence="4 5">
    <name type="scientific">Mortierella alpina</name>
    <name type="common">Oleaginous fungus</name>
    <name type="synonym">Mortierella renispora</name>
    <dbReference type="NCBI Taxonomy" id="64518"/>
    <lineage>
        <taxon>Eukaryota</taxon>
        <taxon>Fungi</taxon>
        <taxon>Fungi incertae sedis</taxon>
        <taxon>Mucoromycota</taxon>
        <taxon>Mortierellomycotina</taxon>
        <taxon>Mortierellomycetes</taxon>
        <taxon>Mortierellales</taxon>
        <taxon>Mortierellaceae</taxon>
        <taxon>Mortierella</taxon>
    </lineage>
</organism>
<feature type="domain" description="PH" evidence="3">
    <location>
        <begin position="461"/>
        <end position="564"/>
    </location>
</feature>
<feature type="compositionally biased region" description="Polar residues" evidence="2">
    <location>
        <begin position="116"/>
        <end position="165"/>
    </location>
</feature>
<feature type="compositionally biased region" description="Polar residues" evidence="2">
    <location>
        <begin position="1568"/>
        <end position="1585"/>
    </location>
</feature>
<feature type="region of interest" description="Disordered" evidence="2">
    <location>
        <begin position="220"/>
        <end position="240"/>
    </location>
</feature>
<protein>
    <recommendedName>
        <fullName evidence="3">PH domain-containing protein</fullName>
    </recommendedName>
</protein>
<evidence type="ECO:0000256" key="2">
    <source>
        <dbReference type="SAM" id="MobiDB-lite"/>
    </source>
</evidence>
<dbReference type="Pfam" id="PF00169">
    <property type="entry name" value="PH"/>
    <property type="match status" value="1"/>
</dbReference>
<evidence type="ECO:0000313" key="5">
    <source>
        <dbReference type="Proteomes" id="UP000717515"/>
    </source>
</evidence>
<feature type="region of interest" description="Disordered" evidence="2">
    <location>
        <begin position="396"/>
        <end position="452"/>
    </location>
</feature>
<evidence type="ECO:0000259" key="3">
    <source>
        <dbReference type="PROSITE" id="PS50003"/>
    </source>
</evidence>
<feature type="coiled-coil region" evidence="1">
    <location>
        <begin position="2174"/>
        <end position="2232"/>
    </location>
</feature>
<feature type="region of interest" description="Disordered" evidence="2">
    <location>
        <begin position="1113"/>
        <end position="1136"/>
    </location>
</feature>
<feature type="compositionally biased region" description="Low complexity" evidence="2">
    <location>
        <begin position="2108"/>
        <end position="2119"/>
    </location>
</feature>
<feature type="compositionally biased region" description="Low complexity" evidence="2">
    <location>
        <begin position="954"/>
        <end position="971"/>
    </location>
</feature>
<dbReference type="Gene3D" id="2.30.29.30">
    <property type="entry name" value="Pleckstrin-homology domain (PH domain)/Phosphotyrosine-binding domain (PTB)"/>
    <property type="match status" value="1"/>
</dbReference>
<accession>A0A9P8A4N4</accession>
<feature type="compositionally biased region" description="Low complexity" evidence="2">
    <location>
        <begin position="334"/>
        <end position="353"/>
    </location>
</feature>
<evidence type="ECO:0000256" key="1">
    <source>
        <dbReference type="SAM" id="Coils"/>
    </source>
</evidence>
<feature type="coiled-coil region" evidence="1">
    <location>
        <begin position="1037"/>
        <end position="1099"/>
    </location>
</feature>
<evidence type="ECO:0000313" key="4">
    <source>
        <dbReference type="EMBL" id="KAG9322349.1"/>
    </source>
</evidence>
<feature type="compositionally biased region" description="Polar residues" evidence="2">
    <location>
        <begin position="354"/>
        <end position="378"/>
    </location>
</feature>
<feature type="compositionally biased region" description="Polar residues" evidence="2">
    <location>
        <begin position="902"/>
        <end position="913"/>
    </location>
</feature>
<dbReference type="InterPro" id="IPR001849">
    <property type="entry name" value="PH_domain"/>
</dbReference>
<feature type="compositionally biased region" description="Low complexity" evidence="2">
    <location>
        <begin position="9"/>
        <end position="23"/>
    </location>
</feature>
<feature type="compositionally biased region" description="Basic and acidic residues" evidence="2">
    <location>
        <begin position="1892"/>
        <end position="1902"/>
    </location>
</feature>
<feature type="compositionally biased region" description="Basic and acidic residues" evidence="2">
    <location>
        <begin position="917"/>
        <end position="927"/>
    </location>
</feature>
<dbReference type="EMBL" id="JAIFTL010000152">
    <property type="protein sequence ID" value="KAG9322349.1"/>
    <property type="molecule type" value="Genomic_DNA"/>
</dbReference>
<dbReference type="CDD" id="cd14686">
    <property type="entry name" value="bZIP"/>
    <property type="match status" value="1"/>
</dbReference>
<dbReference type="SUPFAM" id="SSF50729">
    <property type="entry name" value="PH domain-like"/>
    <property type="match status" value="1"/>
</dbReference>
<feature type="region of interest" description="Disordered" evidence="2">
    <location>
        <begin position="1549"/>
        <end position="1626"/>
    </location>
</feature>
<dbReference type="Proteomes" id="UP000717515">
    <property type="component" value="Unassembled WGS sequence"/>
</dbReference>
<name>A0A9P8A4N4_MORAP</name>
<feature type="compositionally biased region" description="Low complexity" evidence="2">
    <location>
        <begin position="304"/>
        <end position="320"/>
    </location>
</feature>
<reference evidence="4" key="1">
    <citation type="submission" date="2021-07" db="EMBL/GenBank/DDBJ databases">
        <title>Draft genome of Mortierella alpina, strain LL118, isolated from an aspen leaf litter sample.</title>
        <authorList>
            <person name="Yang S."/>
            <person name="Vinatzer B.A."/>
        </authorList>
    </citation>
    <scope>NUCLEOTIDE SEQUENCE</scope>
    <source>
        <strain evidence="4">LL118</strain>
    </source>
</reference>
<dbReference type="PROSITE" id="PS50003">
    <property type="entry name" value="PH_DOMAIN"/>
    <property type="match status" value="1"/>
</dbReference>
<keyword evidence="1" id="KW-0175">Coiled coil</keyword>
<feature type="region of interest" description="Disordered" evidence="2">
    <location>
        <begin position="116"/>
        <end position="183"/>
    </location>
</feature>
<feature type="compositionally biased region" description="Low complexity" evidence="2">
    <location>
        <begin position="281"/>
        <end position="297"/>
    </location>
</feature>
<feature type="compositionally biased region" description="Low complexity" evidence="2">
    <location>
        <begin position="227"/>
        <end position="237"/>
    </location>
</feature>
<feature type="compositionally biased region" description="Low complexity" evidence="2">
    <location>
        <begin position="423"/>
        <end position="443"/>
    </location>
</feature>
<dbReference type="SMART" id="SM00233">
    <property type="entry name" value="PH"/>
    <property type="match status" value="1"/>
</dbReference>
<feature type="region of interest" description="Disordered" evidence="2">
    <location>
        <begin position="1469"/>
        <end position="1537"/>
    </location>
</feature>
<feature type="region of interest" description="Disordered" evidence="2">
    <location>
        <begin position="2103"/>
        <end position="2122"/>
    </location>
</feature>
<dbReference type="CDD" id="cd00821">
    <property type="entry name" value="PH"/>
    <property type="match status" value="1"/>
</dbReference>
<feature type="region of interest" description="Disordered" evidence="2">
    <location>
        <begin position="1675"/>
        <end position="1732"/>
    </location>
</feature>
<sequence>MNTSAPYDQQQQQQRQQQHQQLQGYGNRQLSSSALLSHKPAQYGSPNLAVTSASTSSINLNASVGRPLPKTPAPLQYHQQQQQFQYQDSAMSTSVGQASGEHASLSYQNLGLNAMTSSGPQNGASGVYNDTNSASARSSRVNVHISQQPGISIASTSNINGNSSMGKGAGAKTGHSSWLQPKTASSASTSLSAFPSSLPSGAAASGATISTTSSLLGRRMSQSHLYQQQQQQASSAAHPGLTEDASGYYAALTRPISPTMVMNYVPPPANNANQTGSSPEAPGHTTAPSPATTSSHHSSLRPMSATAALSSSFNTFSSGSQPVQKPAIPQGARSSYISPSTTYIGSSSSITPSNGVGAQSKTSFSPMNSETPASSSSRFARRGPLVMSQDNSIFAEGVDSGMNSGGAKSRRQSAAYSDTESPAQYQYIQSVQSQQQPFSPASQRTDMGGNLLPGAAGMQLQVAKEGWLWRRGNLLTWKRCYAMGRYRGDAHPGIFTLFKDNEHLFPIKTIDMSECFEVQVKAQDAKGTGRFEFKVVTRKEETWFATDTMSERTGWIDALNSLMAKVVGASLMKLEQKLNNIRHRNHSLEYAHTSLPAEKASLEGHLQLVQQDLVAREQQLSQRELDLEKKRVESLLVQLEAWRAAAKVTVNQHYSVRDQLLERVMKAARTFQELQERAKIHLETGSDQIIEVVNSHLDCLKVHASEATLSPASFRMLKSILLGLTVNLDTRSSEIKRVLLVMEQYITAPKAAATAPRTTSLSSPSSPVLAAAHTSARERRISVAEPPYHTKTPSPTPSMVGMSVYLIQIREKYTTTLEILEEHSKQMKRVLERVDVQSADKVRKFHEEAREVLKSLLNLPSYTFTPCVPDQPLPGAPDTFYREDLVQLQQQSQEILRRGHSLNGQPTSTQSVQVPDKSQDATLRDKGVSSTATGARTPEDLEAPTAACETVTKPQPLATTSSSSSRPPTLSLALPPSLSSFLLPDKNTVGASTADLTQRLRDTILPEFDHLSIKHEESTQSMTLLLNQISSQLVHKLAEIKDATASQRQEFEELKDEIIDVMQLSATDPSAPQRDISTLSEIRSKLAEITEQLAKVQSAQSLAGGTTYLGSGSSVGNGSYRRVGPPLRSSGASMGESAATTTGFSLLQRSASTLGHSSMSGGAHPFYHTIDSNPRQHLQRVNSTSLQSRLHIPTSASLATGSGAGGLASMANSGQGRHPKIAGMAQKFEEGDAVHSHLGLAEHGDHQQQNPLTNMPAPFFLDNDSVQHGQMQVVSKLDQLLLLLEFVNTAQCRMMAYQDLEFDRGLKGGYGTSNVDDGRMMAVQEHMEQLDRKMSLQMHLLRRLVTLQGSVPTSDIGRELKKTQGTDGTVGAQLQELGDEDVLENSALCREMEKGGTATNQPPSSSSSSSSSSSPEVLGEVEMMVRELPSERELSLFEVLNRLDLQVIPSVKDQSDRIHELSDQLAEMKRQLDEQQRRQGDHQLRSGGTLKTRVSSPSSADRSRSSERPVTPVLHSRSPSQTLGLLSSGANPLQSPLETENPAFWRASLRPSASNGSSYSGSVRERTGAQSTNGLPNATTASLQGSHGGGLNAQEVSTAASIGSQPSGPWNHALQHQTSFGSSSSLITKTSDRIAEMLERMDTRMSQVIDEQLARYEKGNKELLAKVYDLLDADDDEDEDDDEEGDVVGVQAPHRTRQSSSPRQGTSVSQFCMGTTAPFSGEGQQEQHPIEDVKQMLEKVLKGQDDLLRTSRISDSTNRQQDDVVKSSEDDDNYQRQGKAAGVAVEGSSRLEGLSFSMEVSESLDKIKTLIQQEGDRSETTLNEQRDEVLEKMHQLLSAIQESRADQGEREADLKEELQEMREWIVKHSSLQTENLREIVLAAATTGAKEDAPVLSLERGEASESVGEADGVLVGRGGRSSGPGSSGSDEEEYAAVDISDDLDLDHPANRPHSAISATNSSSSEIRELREQLEMFTKIQMATFSELADNVSGVERMMRDMSKVMGVRRGGTILRKKEADQDRAMLAMEVKETIEEVMTRIGSTPTTANQQQPQQLQRWSTGISMGRSSIDGNLPLPSERTQSTVSRNEGSGLLKYLYQPRRSMSMVPTSGTSTSAMSTSRADEQSEIMVDTTNAPGGSSYTSLQSSTDSVLSDQQDDQGDSMGRVQATSTEGAKFQMQLQLESYQDQIERLYKRKARAEMEVEDLQAEKERLREEVEQLRKEKQDLLLLETKDATRRPDTSTTLEGASGSDAGMLLEKMLQSRVAMLLQETARLEVRKIRLEEP</sequence>
<feature type="region of interest" description="Disordered" evidence="2">
    <location>
        <begin position="900"/>
        <end position="971"/>
    </location>
</feature>
<feature type="compositionally biased region" description="Low complexity" evidence="2">
    <location>
        <begin position="1402"/>
        <end position="1415"/>
    </location>
</feature>
<feature type="region of interest" description="Disordered" evidence="2">
    <location>
        <begin position="1394"/>
        <end position="1419"/>
    </location>
</feature>
<feature type="compositionally biased region" description="Polar residues" evidence="2">
    <location>
        <begin position="412"/>
        <end position="422"/>
    </location>
</feature>
<feature type="compositionally biased region" description="Acidic residues" evidence="2">
    <location>
        <begin position="1675"/>
        <end position="1686"/>
    </location>
</feature>
<feature type="region of interest" description="Disordered" evidence="2">
    <location>
        <begin position="2130"/>
        <end position="2165"/>
    </location>
</feature>
<feature type="compositionally biased region" description="Low complexity" evidence="2">
    <location>
        <begin position="2138"/>
        <end position="2153"/>
    </location>
</feature>